<dbReference type="EMBL" id="FR872642">
    <property type="protein sequence ID" value="CCB90905.1"/>
    <property type="molecule type" value="Genomic_DNA"/>
</dbReference>
<sequence length="108" mass="12436">MRILRIFGFLIYYLKEIVIASLSIAWDILTPLDSLEPGIVEVPIDLKKEISIFALFNLISMTPGSLSLDYSADKKVIYVHVLYLHDQAAFIHKTKEELEKKIQLIFEP</sequence>
<organism evidence="7">
    <name type="scientific">Waddlia chondrophila 2032/99</name>
    <dbReference type="NCBI Taxonomy" id="765953"/>
    <lineage>
        <taxon>Bacteria</taxon>
        <taxon>Pseudomonadati</taxon>
        <taxon>Chlamydiota</taxon>
        <taxon>Chlamydiia</taxon>
        <taxon>Parachlamydiales</taxon>
        <taxon>Waddliaceae</taxon>
        <taxon>Waddlia</taxon>
    </lineage>
</organism>
<dbReference type="PANTHER" id="PTHR34584:SF1">
    <property type="entry name" value="NA(+)_H(+) ANTIPORTER SUBUNIT E1"/>
    <property type="match status" value="1"/>
</dbReference>
<gene>
    <name evidence="7" type="primary">mrpE</name>
    <name evidence="7" type="ORF">WCH_AU05420</name>
</gene>
<keyword evidence="6" id="KW-0472">Membrane</keyword>
<dbReference type="Pfam" id="PF01899">
    <property type="entry name" value="MNHE"/>
    <property type="match status" value="1"/>
</dbReference>
<dbReference type="InterPro" id="IPR002758">
    <property type="entry name" value="Cation_antiport_E"/>
</dbReference>
<dbReference type="AlphaFoldDB" id="F8LBP1"/>
<keyword evidence="3" id="KW-1003">Cell membrane</keyword>
<protein>
    <submittedName>
        <fullName evidence="7">Na(+)/H(+) antiporter subunit E</fullName>
    </submittedName>
</protein>
<accession>F8LBP1</accession>
<comment type="similarity">
    <text evidence="2">Belongs to the CPA3 antiporters (TC 2.A.63) subunit E family.</text>
</comment>
<evidence type="ECO:0000256" key="1">
    <source>
        <dbReference type="ARBA" id="ARBA00004651"/>
    </source>
</evidence>
<dbReference type="GO" id="GO:0008324">
    <property type="term" value="F:monoatomic cation transmembrane transporter activity"/>
    <property type="evidence" value="ECO:0007669"/>
    <property type="project" value="InterPro"/>
</dbReference>
<name>F8LBP1_9BACT</name>
<evidence type="ECO:0000256" key="3">
    <source>
        <dbReference type="ARBA" id="ARBA00022475"/>
    </source>
</evidence>
<keyword evidence="4" id="KW-0812">Transmembrane</keyword>
<evidence type="ECO:0000256" key="5">
    <source>
        <dbReference type="ARBA" id="ARBA00022989"/>
    </source>
</evidence>
<keyword evidence="5" id="KW-1133">Transmembrane helix</keyword>
<comment type="subcellular location">
    <subcellularLocation>
        <location evidence="1">Cell membrane</location>
        <topology evidence="1">Multi-pass membrane protein</topology>
    </subcellularLocation>
</comment>
<evidence type="ECO:0000256" key="2">
    <source>
        <dbReference type="ARBA" id="ARBA00006228"/>
    </source>
</evidence>
<dbReference type="GO" id="GO:0005886">
    <property type="term" value="C:plasma membrane"/>
    <property type="evidence" value="ECO:0007669"/>
    <property type="project" value="UniProtKB-SubCell"/>
</dbReference>
<proteinExistence type="inferred from homology"/>
<evidence type="ECO:0000313" key="7">
    <source>
        <dbReference type="EMBL" id="CCB90905.1"/>
    </source>
</evidence>
<dbReference type="PANTHER" id="PTHR34584">
    <property type="entry name" value="NA(+)/H(+) ANTIPORTER SUBUNIT E1"/>
    <property type="match status" value="1"/>
</dbReference>
<evidence type="ECO:0000256" key="4">
    <source>
        <dbReference type="ARBA" id="ARBA00022692"/>
    </source>
</evidence>
<reference evidence="7" key="1">
    <citation type="submission" date="2011-05" db="EMBL/GenBank/DDBJ databases">
        <title>Unity in variety -- the pan-genome of the Chlamydiae.</title>
        <authorList>
            <person name="Collingro A."/>
            <person name="Tischler P."/>
            <person name="Weinmaier T."/>
            <person name="Penz T."/>
            <person name="Heinz E."/>
            <person name="Brunham R.C."/>
            <person name="Read T.D."/>
            <person name="Bavoil P.M."/>
            <person name="Sachse K."/>
            <person name="Kahane S."/>
            <person name="Friedman M.G."/>
            <person name="Rattei T."/>
            <person name="Myers G.S.A."/>
            <person name="Horn M."/>
        </authorList>
    </citation>
    <scope>NUCLEOTIDE SEQUENCE</scope>
    <source>
        <strain evidence="7">2032/99</strain>
    </source>
</reference>
<evidence type="ECO:0000256" key="6">
    <source>
        <dbReference type="ARBA" id="ARBA00023136"/>
    </source>
</evidence>